<dbReference type="InterPro" id="IPR032675">
    <property type="entry name" value="LRR_dom_sf"/>
</dbReference>
<dbReference type="AlphaFoldDB" id="A0A9P3H1Z8"/>
<name>A0A9P3H1Z8_9FUNG</name>
<accession>A0A9P3H1Z8</accession>
<comment type="caution">
    <text evidence="1">The sequence shown here is derived from an EMBL/GenBank/DDBJ whole genome shotgun (WGS) entry which is preliminary data.</text>
</comment>
<organism evidence="1 2">
    <name type="scientific">Entomortierella parvispora</name>
    <dbReference type="NCBI Taxonomy" id="205924"/>
    <lineage>
        <taxon>Eukaryota</taxon>
        <taxon>Fungi</taxon>
        <taxon>Fungi incertae sedis</taxon>
        <taxon>Mucoromycota</taxon>
        <taxon>Mortierellomycotina</taxon>
        <taxon>Mortierellomycetes</taxon>
        <taxon>Mortierellales</taxon>
        <taxon>Mortierellaceae</taxon>
        <taxon>Entomortierella</taxon>
    </lineage>
</organism>
<dbReference type="Proteomes" id="UP000827284">
    <property type="component" value="Unassembled WGS sequence"/>
</dbReference>
<dbReference type="OrthoDB" id="2373696at2759"/>
<protein>
    <recommendedName>
        <fullName evidence="3">F-box domain-containing protein</fullName>
    </recommendedName>
</protein>
<dbReference type="SUPFAM" id="SSF52047">
    <property type="entry name" value="RNI-like"/>
    <property type="match status" value="1"/>
</dbReference>
<dbReference type="EMBL" id="BQFW01000002">
    <property type="protein sequence ID" value="GJJ68624.1"/>
    <property type="molecule type" value="Genomic_DNA"/>
</dbReference>
<sequence length="327" mass="37486">MLQYLQSLSDHDRLYIRALDITSHRDFDSTSNNIVYTDIADAACVHNVLLIQSLLGTRISDLALTDTGWAPESLIDIVQMSLMTTNHLQQFQMSLFKVESFLLSDLMDSLTRLYRRDQGSLKSLVLDLAQPLPADQWQAIAGCTELQDFHLGLYRSSEPILTDILVRILPQWSSLSSLYLCQPRALTAGTVRSLYKDLPRPEGLHELHLIFEACQANLYEDEFLKMIRAMPNLWTLEAHLDWTDQMMHQVATTLKDLRRLSITCSSAEFTCCGIREVAWGQGLEKINMRTSGKIWRGFLDAIRRRSRRVRILVYGSMKWGGSVDEWE</sequence>
<evidence type="ECO:0008006" key="3">
    <source>
        <dbReference type="Google" id="ProtNLM"/>
    </source>
</evidence>
<proteinExistence type="predicted"/>
<reference evidence="1" key="2">
    <citation type="journal article" date="2022" name="Microbiol. Resour. Announc.">
        <title>Whole-Genome Sequence of Entomortierella parvispora E1425, a Mucoromycotan Fungus Associated with Burkholderiaceae-Related Endosymbiotic Bacteria.</title>
        <authorList>
            <person name="Herlambang A."/>
            <person name="Guo Y."/>
            <person name="Takashima Y."/>
            <person name="Narisawa K."/>
            <person name="Ohta H."/>
            <person name="Nishizawa T."/>
        </authorList>
    </citation>
    <scope>NUCLEOTIDE SEQUENCE</scope>
    <source>
        <strain evidence="1">E1425</strain>
    </source>
</reference>
<evidence type="ECO:0000313" key="2">
    <source>
        <dbReference type="Proteomes" id="UP000827284"/>
    </source>
</evidence>
<keyword evidence="2" id="KW-1185">Reference proteome</keyword>
<reference evidence="1" key="1">
    <citation type="submission" date="2021-11" db="EMBL/GenBank/DDBJ databases">
        <authorList>
            <person name="Herlambang A."/>
            <person name="Guo Y."/>
            <person name="Takashima Y."/>
            <person name="Nishizawa T."/>
        </authorList>
    </citation>
    <scope>NUCLEOTIDE SEQUENCE</scope>
    <source>
        <strain evidence="1">E1425</strain>
    </source>
</reference>
<gene>
    <name evidence="1" type="ORF">EMPS_00970</name>
</gene>
<dbReference type="Gene3D" id="3.80.10.10">
    <property type="entry name" value="Ribonuclease Inhibitor"/>
    <property type="match status" value="1"/>
</dbReference>
<evidence type="ECO:0000313" key="1">
    <source>
        <dbReference type="EMBL" id="GJJ68624.1"/>
    </source>
</evidence>